<dbReference type="GO" id="GO:0004359">
    <property type="term" value="F:glutaminase activity"/>
    <property type="evidence" value="ECO:0007669"/>
    <property type="project" value="InterPro"/>
</dbReference>
<dbReference type="InterPro" id="IPR003694">
    <property type="entry name" value="NAD_synthase"/>
</dbReference>
<dbReference type="RefSeq" id="WP_005796159.1">
    <property type="nucleotide sequence ID" value="NZ_ACQT01000058.1"/>
</dbReference>
<dbReference type="PANTHER" id="PTHR23090:SF9">
    <property type="entry name" value="GLUTAMINE-DEPENDENT NAD(+) SYNTHETASE"/>
    <property type="match status" value="1"/>
</dbReference>
<accession>C5T563</accession>
<feature type="binding site" evidence="7">
    <location>
        <begin position="295"/>
        <end position="302"/>
    </location>
    <ligand>
        <name>ATP</name>
        <dbReference type="ChEBI" id="CHEBI:30616"/>
    </ligand>
</feature>
<dbReference type="OrthoDB" id="8817375at2"/>
<keyword evidence="12" id="KW-1185">Reference proteome</keyword>
<dbReference type="EMBL" id="ACQT01000058">
    <property type="protein sequence ID" value="EER60394.1"/>
    <property type="molecule type" value="Genomic_DNA"/>
</dbReference>
<comment type="caution">
    <text evidence="7">Lacks conserved residue(s) required for the propagation of feature annotation.</text>
</comment>
<feature type="binding site" evidence="7">
    <location>
        <position position="407"/>
    </location>
    <ligand>
        <name>deamido-NAD(+)</name>
        <dbReference type="ChEBI" id="CHEBI:58437"/>
        <note>ligand shared between two neighboring subunits</note>
    </ligand>
</feature>
<dbReference type="PATRIC" id="fig|573060.9.peg.3088"/>
<evidence type="ECO:0000256" key="1">
    <source>
        <dbReference type="ARBA" id="ARBA00005188"/>
    </source>
</evidence>
<dbReference type="GO" id="GO:0003952">
    <property type="term" value="F:NAD+ synthase (glutamine-hydrolyzing) activity"/>
    <property type="evidence" value="ECO:0007669"/>
    <property type="project" value="UniProtKB-UniRule"/>
</dbReference>
<comment type="function">
    <text evidence="7">Catalyzes the ATP-dependent amidation of deamido-NAD to form NAD. Uses L-glutamine as a nitrogen source.</text>
</comment>
<keyword evidence="3 7" id="KW-0436">Ligase</keyword>
<feature type="domain" description="CN hydrolase" evidence="10">
    <location>
        <begin position="3"/>
        <end position="251"/>
    </location>
</feature>
<dbReference type="GO" id="GO:0008795">
    <property type="term" value="F:NAD+ synthase activity"/>
    <property type="evidence" value="ECO:0007669"/>
    <property type="project" value="UniProtKB-UniRule"/>
</dbReference>
<name>C5T563_ACIDE</name>
<dbReference type="InterPro" id="IPR022310">
    <property type="entry name" value="NAD/GMP_synthase"/>
</dbReference>
<comment type="catalytic activity">
    <reaction evidence="7 8">
        <text>deamido-NAD(+) + L-glutamine + ATP + H2O = L-glutamate + AMP + diphosphate + NAD(+) + H(+)</text>
        <dbReference type="Rhea" id="RHEA:24384"/>
        <dbReference type="ChEBI" id="CHEBI:15377"/>
        <dbReference type="ChEBI" id="CHEBI:15378"/>
        <dbReference type="ChEBI" id="CHEBI:29985"/>
        <dbReference type="ChEBI" id="CHEBI:30616"/>
        <dbReference type="ChEBI" id="CHEBI:33019"/>
        <dbReference type="ChEBI" id="CHEBI:57540"/>
        <dbReference type="ChEBI" id="CHEBI:58359"/>
        <dbReference type="ChEBI" id="CHEBI:58437"/>
        <dbReference type="ChEBI" id="CHEBI:456215"/>
        <dbReference type="EC" id="6.3.5.1"/>
    </reaction>
</comment>
<dbReference type="CDD" id="cd00553">
    <property type="entry name" value="NAD_synthase"/>
    <property type="match status" value="1"/>
</dbReference>
<evidence type="ECO:0000256" key="5">
    <source>
        <dbReference type="ARBA" id="ARBA00022840"/>
    </source>
</evidence>
<evidence type="ECO:0000256" key="2">
    <source>
        <dbReference type="ARBA" id="ARBA00007145"/>
    </source>
</evidence>
<feature type="binding site" evidence="7">
    <location>
        <position position="378"/>
    </location>
    <ligand>
        <name>deamido-NAD(+)</name>
        <dbReference type="ChEBI" id="CHEBI:58437"/>
        <note>ligand shared between two neighboring subunits</note>
    </ligand>
</feature>
<dbReference type="InterPro" id="IPR003010">
    <property type="entry name" value="C-N_Hydrolase"/>
</dbReference>
<evidence type="ECO:0000256" key="3">
    <source>
        <dbReference type="ARBA" id="ARBA00022598"/>
    </source>
</evidence>
<feature type="binding site" evidence="7">
    <location>
        <position position="187"/>
    </location>
    <ligand>
        <name>L-glutamine</name>
        <dbReference type="ChEBI" id="CHEBI:58359"/>
    </ligand>
</feature>
<dbReference type="CDD" id="cd07570">
    <property type="entry name" value="GAT_Gln-NAD-synth"/>
    <property type="match status" value="1"/>
</dbReference>
<dbReference type="Gene3D" id="3.60.110.10">
    <property type="entry name" value="Carbon-nitrogen hydrolase"/>
    <property type="match status" value="1"/>
</dbReference>
<dbReference type="GO" id="GO:0009435">
    <property type="term" value="P:NAD+ biosynthetic process"/>
    <property type="evidence" value="ECO:0007669"/>
    <property type="project" value="UniProtKB-UniRule"/>
</dbReference>
<dbReference type="Proteomes" id="UP000003856">
    <property type="component" value="Unassembled WGS sequence"/>
</dbReference>
<sequence>MMFSICTAQLNFVVGDMPGNAQKIIAAARQAHAQGARLLLTPELAVCGYAAEDLFLRPAFMAACDDAVKTVARETAGLNGLVIVLGHPQKRTPADPAFSACLNAASVLRHGKVEQTYAKHELPNYQVFDERRYFVAGQSPCVFDVEGVKVGLLICEDAWFSEPARAAAQAGAQLLAVINASPFHLGKSAEREQTMRERVAETGLPLVYAHLVGGQDEVVFEGRSFALNADGSVAARAPGFQEKLVFAQIGRAQDAIKIEAEIEPERSLEADLWDALVLGVRDYVGKNGFPGALLGLSGGIDSALVLAIAVDALGADKVRTVMMPSPYTADISWIDARDMAARMGVRYDEISIAPQFEAFKAALASEFAGLPEDTTEENLQARIRGTLLMALSNKFGAIVLTTGNKSEMATGYCTLYGDMAGGFAPIKDVAKTRVFALARWRNANDPYGTGASPIPERIITRPPSAELRPDQKDQDSLPAYEVLDAIVARYMENDEPIESIIAAGYERADVERVTRLIKLNEYKRRQAPVGVRVTRRSFGKDWRYPITSKFRA</sequence>
<comment type="similarity">
    <text evidence="9">Belongs to the NAD synthetase family.</text>
</comment>
<feature type="binding site" evidence="7">
    <location>
        <position position="523"/>
    </location>
    <ligand>
        <name>deamido-NAD(+)</name>
        <dbReference type="ChEBI" id="CHEBI:58437"/>
        <note>ligand shared between two neighboring subunits</note>
    </ligand>
</feature>
<dbReference type="GO" id="GO:0005737">
    <property type="term" value="C:cytoplasm"/>
    <property type="evidence" value="ECO:0007669"/>
    <property type="project" value="InterPro"/>
</dbReference>
<dbReference type="GO" id="GO:0005524">
    <property type="term" value="F:ATP binding"/>
    <property type="evidence" value="ECO:0007669"/>
    <property type="project" value="UniProtKB-UniRule"/>
</dbReference>
<feature type="active site" description="For glutaminase activity" evidence="7">
    <location>
        <position position="119"/>
    </location>
</feature>
<comment type="pathway">
    <text evidence="1 7 8">Cofactor biosynthesis; NAD(+) biosynthesis; NAD(+) from deamido-NAD(+) (L-Gln route): step 1/1.</text>
</comment>
<dbReference type="InterPro" id="IPR036526">
    <property type="entry name" value="C-N_Hydrolase_sf"/>
</dbReference>
<reference evidence="11 12" key="1">
    <citation type="submission" date="2009-05" db="EMBL/GenBank/DDBJ databases">
        <title>The draft genome of Acidovorax delafieldii 2AN.</title>
        <authorList>
            <consortium name="US DOE Joint Genome Institute (JGI-PGF)"/>
            <person name="Lucas S."/>
            <person name="Copeland A."/>
            <person name="Lapidus A."/>
            <person name="Glavina del Rio T."/>
            <person name="Tice H."/>
            <person name="Bruce D."/>
            <person name="Goodwin L."/>
            <person name="Pitluck S."/>
            <person name="Larimer F."/>
            <person name="Land M.L."/>
            <person name="Hauser L."/>
            <person name="Shelobolina E.S."/>
            <person name="Picardal F."/>
            <person name="Roden E."/>
            <person name="Emerson D."/>
        </authorList>
    </citation>
    <scope>NUCLEOTIDE SEQUENCE [LARGE SCALE GENOMIC DNA]</scope>
    <source>
        <strain evidence="11 12">2AN</strain>
    </source>
</reference>
<feature type="binding site" evidence="7">
    <location>
        <position position="181"/>
    </location>
    <ligand>
        <name>L-glutamine</name>
        <dbReference type="ChEBI" id="CHEBI:58359"/>
    </ligand>
</feature>
<dbReference type="InterPro" id="IPR014729">
    <property type="entry name" value="Rossmann-like_a/b/a_fold"/>
</dbReference>
<evidence type="ECO:0000256" key="6">
    <source>
        <dbReference type="ARBA" id="ARBA00023027"/>
    </source>
</evidence>
<feature type="binding site" evidence="7">
    <location>
        <position position="402"/>
    </location>
    <ligand>
        <name>ATP</name>
        <dbReference type="ChEBI" id="CHEBI:30616"/>
    </ligand>
</feature>
<dbReference type="HAMAP" id="MF_02090">
    <property type="entry name" value="NadE_glutamine_dep"/>
    <property type="match status" value="1"/>
</dbReference>
<proteinExistence type="inferred from homology"/>
<evidence type="ECO:0000259" key="10">
    <source>
        <dbReference type="PROSITE" id="PS50263"/>
    </source>
</evidence>
<gene>
    <name evidence="7" type="primary">nadE</name>
    <name evidence="11" type="ORF">AcdelDRAFT_2043</name>
</gene>
<keyword evidence="6 7" id="KW-0520">NAD</keyword>
<dbReference type="Pfam" id="PF00795">
    <property type="entry name" value="CN_hydrolase"/>
    <property type="match status" value="1"/>
</dbReference>
<dbReference type="AlphaFoldDB" id="C5T563"/>
<dbReference type="SUPFAM" id="SSF52402">
    <property type="entry name" value="Adenine nucleotide alpha hydrolases-like"/>
    <property type="match status" value="1"/>
</dbReference>
<evidence type="ECO:0000256" key="8">
    <source>
        <dbReference type="PIRNR" id="PIRNR006630"/>
    </source>
</evidence>
<feature type="active site" description="Nucleophile; for glutaminase activity" evidence="7">
    <location>
        <position position="155"/>
    </location>
</feature>
<dbReference type="SUPFAM" id="SSF56317">
    <property type="entry name" value="Carbon-nitrogen hydrolase"/>
    <property type="match status" value="1"/>
</dbReference>
<dbReference type="PANTHER" id="PTHR23090">
    <property type="entry name" value="NH 3 /GLUTAMINE-DEPENDENT NAD + SYNTHETASE"/>
    <property type="match status" value="1"/>
</dbReference>
<feature type="active site" description="Proton acceptor; for glutaminase activity" evidence="7">
    <location>
        <position position="43"/>
    </location>
</feature>
<dbReference type="PROSITE" id="PS50263">
    <property type="entry name" value="CN_HYDROLASE"/>
    <property type="match status" value="1"/>
</dbReference>
<dbReference type="InterPro" id="IPR014445">
    <property type="entry name" value="Gln-dep_NAD_synthase"/>
</dbReference>
<dbReference type="FunFam" id="3.40.50.620:FF:000106">
    <property type="entry name" value="Glutamine-dependent NAD(+) synthetase"/>
    <property type="match status" value="1"/>
</dbReference>
<dbReference type="Gene3D" id="3.40.50.620">
    <property type="entry name" value="HUPs"/>
    <property type="match status" value="1"/>
</dbReference>
<dbReference type="EC" id="6.3.5.1" evidence="7 8"/>
<protein>
    <recommendedName>
        <fullName evidence="7 8">Glutamine-dependent NAD(+) synthetase</fullName>
        <ecNumber evidence="7 8">6.3.5.1</ecNumber>
    </recommendedName>
    <alternativeName>
        <fullName evidence="7 8">NAD(+) synthase [glutamine-hydrolyzing]</fullName>
    </alternativeName>
</protein>
<comment type="caution">
    <text evidence="11">The sequence shown here is derived from an EMBL/GenBank/DDBJ whole genome shotgun (WGS) entry which is preliminary data.</text>
</comment>
<dbReference type="UniPathway" id="UPA00253">
    <property type="reaction ID" value="UER00334"/>
</dbReference>
<evidence type="ECO:0000256" key="9">
    <source>
        <dbReference type="RuleBase" id="RU003811"/>
    </source>
</evidence>
<dbReference type="Pfam" id="PF02540">
    <property type="entry name" value="NAD_synthase"/>
    <property type="match status" value="1"/>
</dbReference>
<feature type="binding site" evidence="7">
    <location>
        <position position="125"/>
    </location>
    <ligand>
        <name>L-glutamine</name>
        <dbReference type="ChEBI" id="CHEBI:58359"/>
    </ligand>
</feature>
<comment type="similarity">
    <text evidence="2 7 8">In the C-terminal section; belongs to the NAD synthetase family.</text>
</comment>
<keyword evidence="4 7" id="KW-0547">Nucleotide-binding</keyword>
<dbReference type="NCBIfam" id="NF010588">
    <property type="entry name" value="PRK13981.1"/>
    <property type="match status" value="1"/>
</dbReference>
<dbReference type="PIRSF" id="PIRSF006630">
    <property type="entry name" value="NADS_GAT"/>
    <property type="match status" value="1"/>
</dbReference>
<keyword evidence="5 7" id="KW-0067">ATP-binding</keyword>
<evidence type="ECO:0000256" key="7">
    <source>
        <dbReference type="HAMAP-Rule" id="MF_02090"/>
    </source>
</evidence>
<evidence type="ECO:0000256" key="4">
    <source>
        <dbReference type="ARBA" id="ARBA00022741"/>
    </source>
</evidence>
<evidence type="ECO:0000313" key="11">
    <source>
        <dbReference type="EMBL" id="EER60394.1"/>
    </source>
</evidence>
<organism evidence="11 12">
    <name type="scientific">Acidovorax delafieldii 2AN</name>
    <dbReference type="NCBI Taxonomy" id="573060"/>
    <lineage>
        <taxon>Bacteria</taxon>
        <taxon>Pseudomonadati</taxon>
        <taxon>Pseudomonadota</taxon>
        <taxon>Betaproteobacteria</taxon>
        <taxon>Burkholderiales</taxon>
        <taxon>Comamonadaceae</taxon>
        <taxon>Acidovorax</taxon>
    </lineage>
</organism>
<evidence type="ECO:0000313" key="12">
    <source>
        <dbReference type="Proteomes" id="UP000003856"/>
    </source>
</evidence>
<dbReference type="NCBIfam" id="TIGR00552">
    <property type="entry name" value="nadE"/>
    <property type="match status" value="1"/>
</dbReference>